<comment type="caution">
    <text evidence="2">The sequence shown here is derived from an EMBL/GenBank/DDBJ whole genome shotgun (WGS) entry which is preliminary data.</text>
</comment>
<gene>
    <name evidence="2" type="ORF">CkaCkLH20_06356</name>
</gene>
<evidence type="ECO:0000256" key="1">
    <source>
        <dbReference type="SAM" id="MobiDB-lite"/>
    </source>
</evidence>
<accession>A0A9P6I331</accession>
<keyword evidence="3" id="KW-1185">Reference proteome</keyword>
<reference evidence="2" key="1">
    <citation type="submission" date="2020-03" db="EMBL/GenBank/DDBJ databases">
        <authorList>
            <person name="He L."/>
        </authorList>
    </citation>
    <scope>NUCLEOTIDE SEQUENCE</scope>
    <source>
        <strain evidence="2">CkLH20</strain>
    </source>
</reference>
<proteinExistence type="predicted"/>
<dbReference type="Proteomes" id="UP000781932">
    <property type="component" value="Unassembled WGS sequence"/>
</dbReference>
<name>A0A9P6I331_9PEZI</name>
<organism evidence="2 3">
    <name type="scientific">Colletotrichum karsti</name>
    <dbReference type="NCBI Taxonomy" id="1095194"/>
    <lineage>
        <taxon>Eukaryota</taxon>
        <taxon>Fungi</taxon>
        <taxon>Dikarya</taxon>
        <taxon>Ascomycota</taxon>
        <taxon>Pezizomycotina</taxon>
        <taxon>Sordariomycetes</taxon>
        <taxon>Hypocreomycetidae</taxon>
        <taxon>Glomerellales</taxon>
        <taxon>Glomerellaceae</taxon>
        <taxon>Colletotrichum</taxon>
        <taxon>Colletotrichum boninense species complex</taxon>
    </lineage>
</organism>
<protein>
    <submittedName>
        <fullName evidence="2">Uncharacterized protein</fullName>
    </submittedName>
</protein>
<reference evidence="2" key="2">
    <citation type="submission" date="2020-11" db="EMBL/GenBank/DDBJ databases">
        <title>Whole genome sequencing of Colletotrichum sp.</title>
        <authorList>
            <person name="Li H."/>
        </authorList>
    </citation>
    <scope>NUCLEOTIDE SEQUENCE</scope>
    <source>
        <strain evidence="2">CkLH20</strain>
    </source>
</reference>
<feature type="region of interest" description="Disordered" evidence="1">
    <location>
        <begin position="195"/>
        <end position="250"/>
    </location>
</feature>
<dbReference type="EMBL" id="JAATWM020000018">
    <property type="protein sequence ID" value="KAF9876413.1"/>
    <property type="molecule type" value="Genomic_DNA"/>
</dbReference>
<evidence type="ECO:0000313" key="2">
    <source>
        <dbReference type="EMBL" id="KAF9876413.1"/>
    </source>
</evidence>
<sequence length="360" mass="39965">MSFTTLTDICCDADPDPCRGCHRIVHTHANPSTFLCARHDYRLRSKTAWAVSFGASTSASLIDSVRAGCDADEAELASATRALGAARARKARAEDAVAHSANVLVEARAQCAQVKHGVEAEYRRLYAAGAEYLGKWLLERGEIPREKAVEVEDRIGPMVELLERLDEVTGEVRRTGLMKGYPDLEQSYSCRIKDEHPPQETAAASEPPAERKRKRTKRTSDSRAHPYPPPEQRRRTTGEMAVRSESVKSEPMDETLAAIAPAPQHPTNTQQHISNRTESSNARPLSPLSAAMLGTTPQERAWKARILAERKATPLTGRTVQEIDKALDDWKKRCAGRVSFLTTKTWHDLRNERAILLGQL</sequence>
<evidence type="ECO:0000313" key="3">
    <source>
        <dbReference type="Proteomes" id="UP000781932"/>
    </source>
</evidence>
<dbReference type="GeneID" id="62162147"/>
<dbReference type="RefSeq" id="XP_038745874.1">
    <property type="nucleotide sequence ID" value="XM_038889073.1"/>
</dbReference>
<dbReference type="AlphaFoldDB" id="A0A9P6I331"/>